<evidence type="ECO:0000256" key="3">
    <source>
        <dbReference type="ARBA" id="ARBA00023237"/>
    </source>
</evidence>
<dbReference type="PANTHER" id="PTHR40980:SF3">
    <property type="entry name" value="TONB-DEPENDENT RECEPTOR-LIKE BETA-BARREL DOMAIN-CONTAINING PROTEIN"/>
    <property type="match status" value="1"/>
</dbReference>
<evidence type="ECO:0000259" key="6">
    <source>
        <dbReference type="Pfam" id="PF00593"/>
    </source>
</evidence>
<keyword evidence="5" id="KW-0732">Signal</keyword>
<accession>Q1YUE7</accession>
<keyword evidence="3" id="KW-0998">Cell outer membrane</keyword>
<evidence type="ECO:0000313" key="9">
    <source>
        <dbReference type="Proteomes" id="UP000005555"/>
    </source>
</evidence>
<keyword evidence="8" id="KW-0675">Receptor</keyword>
<dbReference type="OrthoDB" id="8727862at2"/>
<dbReference type="Pfam" id="PF07715">
    <property type="entry name" value="Plug"/>
    <property type="match status" value="1"/>
</dbReference>
<dbReference type="InterPro" id="IPR037066">
    <property type="entry name" value="Plug_dom_sf"/>
</dbReference>
<keyword evidence="2 4" id="KW-0472">Membrane</keyword>
<feature type="domain" description="TonB-dependent receptor-like beta-barrel" evidence="6">
    <location>
        <begin position="442"/>
        <end position="994"/>
    </location>
</feature>
<dbReference type="InterPro" id="IPR036942">
    <property type="entry name" value="Beta-barrel_TonB_sf"/>
</dbReference>
<dbReference type="eggNOG" id="COG1629">
    <property type="taxonomic scope" value="Bacteria"/>
</dbReference>
<dbReference type="Pfam" id="PF00593">
    <property type="entry name" value="TonB_dep_Rec_b-barrel"/>
    <property type="match status" value="1"/>
</dbReference>
<keyword evidence="4" id="KW-0798">TonB box</keyword>
<comment type="similarity">
    <text evidence="4">Belongs to the TonB-dependent receptor family.</text>
</comment>
<evidence type="ECO:0000313" key="8">
    <source>
        <dbReference type="EMBL" id="EAS48111.1"/>
    </source>
</evidence>
<comment type="caution">
    <text evidence="8">The sequence shown here is derived from an EMBL/GenBank/DDBJ whole genome shotgun (WGS) entry which is preliminary data.</text>
</comment>
<sequence length="1027" mass="109449">MFRKSKLSVAILAAAGTLVAGQVIAEGSSIDEVVVTGIRGSLERAMDTKRDASGVVDAISAEDMGKFPDTNLAESLQRISGVSINRVNGEGSEVTVRGFGGGFNLVTLNGRQMPSANVGTITGNPLDQGASGSSRSFDFSNLASEGVRGLQVYKTGRASVATGGVGATINVETIRPLESGGTQASVGVKAVKDTSGDDVTPEVSGLYSWSNDDSTFGVSVFGSFQERDSGSRHASVEEFGLRTWDSTDPSNLSNLGIVEGATIINTPNDGQLVYRPTNLGLGFNEDKRERTNGLLTVQFAPNDSMTFTADAAYAENIQDSTSLVDGVWFNGTVDYVEYDGDPVVAAPVIFAEDVSGGKDFFFQNLDMGTKDTLESIGLNLDWNVSDKLNLRFDAASSEAKSGGNGPQGNNVLRMNVAGGNAGWQAVDFGQEIPQGIVSVDDSVKGNNNGIFDLADVGSQVTQFAKSDQVAELEQFNFDGSFVASDNIEVDFGVGFMSSEMRQTRQSGSNALGGWGVDAPGDIPEGLIEQVSSLGEFDYQGSGVAGVSQPAGETAPIALGSVSWTGDPLTLLNAMAPIYGLDPNNMPINSTADNRVEEDTISIYSQIKMDGEVGGMPINVVSGLRWEETDVTSTSQQAVPSAFIWESNNDFTFTLGDSVDSLSEDYSYSVLLPSLDISIDVTDNLKARASFSKTLARPGYSDMYTATSVEAPSRITHLGDQPSASQGNARLDPLESNNFDFSVEYYYGEANYFSVGFFQKNVSNFVGVQQADESLFGLRDATASNSTFLAQAISELSSIGVAESEDALFSMTAILQNMSDFTETSGAAAYQAAEGAASSTQAFHEAIFSEYDVTPVGTDPLIAFAVKSPTNSKTAEIYGFELASQHFFGETGFGYQFNYTTVEGDIGYENGSDPSEDQFALPGLSDTLNLVGIYEKDGLSARLAYNWRDSFLSQVNRSVGSTRNPEYTDSVEQLDLNVSYEFDSGVTVALDAINLTGEGQRKYGRNKNATFFVQELDPRYVFSARYTF</sequence>
<protein>
    <submittedName>
        <fullName evidence="8">TonB-dependent receptor, putative</fullName>
    </submittedName>
</protein>
<organism evidence="8 9">
    <name type="scientific">gamma proteobacterium HTCC2207</name>
    <dbReference type="NCBI Taxonomy" id="314287"/>
    <lineage>
        <taxon>Bacteria</taxon>
        <taxon>Pseudomonadati</taxon>
        <taxon>Pseudomonadota</taxon>
        <taxon>Gammaproteobacteria</taxon>
        <taxon>Cellvibrionales</taxon>
        <taxon>Porticoccaceae</taxon>
        <taxon>SAR92 clade</taxon>
    </lineage>
</organism>
<feature type="signal peptide" evidence="5">
    <location>
        <begin position="1"/>
        <end position="25"/>
    </location>
</feature>
<dbReference type="Gene3D" id="2.40.170.20">
    <property type="entry name" value="TonB-dependent receptor, beta-barrel domain"/>
    <property type="match status" value="1"/>
</dbReference>
<dbReference type="EMBL" id="AAPI01000001">
    <property type="protein sequence ID" value="EAS48111.1"/>
    <property type="molecule type" value="Genomic_DNA"/>
</dbReference>
<evidence type="ECO:0000256" key="1">
    <source>
        <dbReference type="ARBA" id="ARBA00004442"/>
    </source>
</evidence>
<dbReference type="InterPro" id="IPR010104">
    <property type="entry name" value="TonB_rcpt_bac"/>
</dbReference>
<dbReference type="InterPro" id="IPR000531">
    <property type="entry name" value="Beta-barrel_TonB"/>
</dbReference>
<evidence type="ECO:0000256" key="4">
    <source>
        <dbReference type="RuleBase" id="RU003357"/>
    </source>
</evidence>
<dbReference type="Proteomes" id="UP000005555">
    <property type="component" value="Unassembled WGS sequence"/>
</dbReference>
<dbReference type="GO" id="GO:0009279">
    <property type="term" value="C:cell outer membrane"/>
    <property type="evidence" value="ECO:0007669"/>
    <property type="project" value="UniProtKB-SubCell"/>
</dbReference>
<name>Q1YUE7_9GAMM</name>
<evidence type="ECO:0000256" key="2">
    <source>
        <dbReference type="ARBA" id="ARBA00023136"/>
    </source>
</evidence>
<gene>
    <name evidence="8" type="ORF">GB2207_09881</name>
</gene>
<evidence type="ECO:0000256" key="5">
    <source>
        <dbReference type="SAM" id="SignalP"/>
    </source>
</evidence>
<feature type="domain" description="TonB-dependent receptor plug" evidence="7">
    <location>
        <begin position="49"/>
        <end position="164"/>
    </location>
</feature>
<dbReference type="Gene3D" id="2.170.130.10">
    <property type="entry name" value="TonB-dependent receptor, plug domain"/>
    <property type="match status" value="1"/>
</dbReference>
<dbReference type="SUPFAM" id="SSF56935">
    <property type="entry name" value="Porins"/>
    <property type="match status" value="1"/>
</dbReference>
<comment type="subcellular location">
    <subcellularLocation>
        <location evidence="1 4">Cell outer membrane</location>
    </subcellularLocation>
</comment>
<dbReference type="PANTHER" id="PTHR40980">
    <property type="entry name" value="PLUG DOMAIN-CONTAINING PROTEIN"/>
    <property type="match status" value="1"/>
</dbReference>
<dbReference type="HOGENOM" id="CLU_006935_2_0_6"/>
<feature type="chain" id="PRO_5004197825" evidence="5">
    <location>
        <begin position="26"/>
        <end position="1027"/>
    </location>
</feature>
<dbReference type="STRING" id="314287.GB2207_09881"/>
<dbReference type="InterPro" id="IPR012910">
    <property type="entry name" value="Plug_dom"/>
</dbReference>
<keyword evidence="9" id="KW-1185">Reference proteome</keyword>
<proteinExistence type="inferred from homology"/>
<dbReference type="AlphaFoldDB" id="Q1YUE7"/>
<evidence type="ECO:0000259" key="7">
    <source>
        <dbReference type="Pfam" id="PF07715"/>
    </source>
</evidence>
<reference evidence="8 9" key="1">
    <citation type="submission" date="2006-03" db="EMBL/GenBank/DDBJ databases">
        <authorList>
            <person name="Giovannoni S.J."/>
            <person name="Cho J.-C."/>
            <person name="Ferriera S."/>
            <person name="Johnson J."/>
            <person name="Kravitz S."/>
            <person name="Halpern A."/>
            <person name="Remington K."/>
            <person name="Beeson K."/>
            <person name="Tran B."/>
            <person name="Rogers Y.-H."/>
            <person name="Friedman R."/>
            <person name="Venter J.C."/>
        </authorList>
    </citation>
    <scope>NUCLEOTIDE SEQUENCE [LARGE SCALE GENOMIC DNA]</scope>
    <source>
        <strain evidence="8 9">HTCC2207</strain>
    </source>
</reference>
<dbReference type="NCBIfam" id="TIGR01782">
    <property type="entry name" value="TonB-Xanth-Caul"/>
    <property type="match status" value="1"/>
</dbReference>